<protein>
    <submittedName>
        <fullName evidence="2">Uncharacterized protein</fullName>
    </submittedName>
</protein>
<organism evidence="2 3">
    <name type="scientific">Magallana gigas</name>
    <name type="common">Pacific oyster</name>
    <name type="synonym">Crassostrea gigas</name>
    <dbReference type="NCBI Taxonomy" id="29159"/>
    <lineage>
        <taxon>Eukaryota</taxon>
        <taxon>Metazoa</taxon>
        <taxon>Spiralia</taxon>
        <taxon>Lophotrochozoa</taxon>
        <taxon>Mollusca</taxon>
        <taxon>Bivalvia</taxon>
        <taxon>Autobranchia</taxon>
        <taxon>Pteriomorphia</taxon>
        <taxon>Ostreida</taxon>
        <taxon>Ostreoidea</taxon>
        <taxon>Ostreidae</taxon>
        <taxon>Magallana</taxon>
    </lineage>
</organism>
<feature type="region of interest" description="Disordered" evidence="1">
    <location>
        <begin position="1"/>
        <end position="31"/>
    </location>
</feature>
<evidence type="ECO:0000313" key="2">
    <source>
        <dbReference type="EnsemblMetazoa" id="G32404.1:cds"/>
    </source>
</evidence>
<reference evidence="2" key="1">
    <citation type="submission" date="2022-08" db="UniProtKB">
        <authorList>
            <consortium name="EnsemblMetazoa"/>
        </authorList>
    </citation>
    <scope>IDENTIFICATION</scope>
    <source>
        <strain evidence="2">05x7-T-G4-1.051#20</strain>
    </source>
</reference>
<feature type="compositionally biased region" description="Basic and acidic residues" evidence="1">
    <location>
        <begin position="1"/>
        <end position="18"/>
    </location>
</feature>
<dbReference type="Proteomes" id="UP000005408">
    <property type="component" value="Unassembled WGS sequence"/>
</dbReference>
<evidence type="ECO:0000313" key="3">
    <source>
        <dbReference type="Proteomes" id="UP000005408"/>
    </source>
</evidence>
<name>A0A8W8MD40_MAGGI</name>
<dbReference type="AlphaFoldDB" id="A0A8W8MD40"/>
<evidence type="ECO:0000256" key="1">
    <source>
        <dbReference type="SAM" id="MobiDB-lite"/>
    </source>
</evidence>
<dbReference type="EnsemblMetazoa" id="G32404.1">
    <property type="protein sequence ID" value="G32404.1:cds"/>
    <property type="gene ID" value="G32404"/>
</dbReference>
<keyword evidence="3" id="KW-1185">Reference proteome</keyword>
<accession>A0A8W8MD40</accession>
<proteinExistence type="predicted"/>
<sequence length="92" mass="10358">MSELRSDRRENNGADQRIESGSVDTPRARARSVMTTKLYGGRPSSAFSNRVTSARKKKELQVHNLYRHLGTVNPGLLINFKPVGHHYTKNGH</sequence>